<feature type="compositionally biased region" description="Low complexity" evidence="5">
    <location>
        <begin position="396"/>
        <end position="417"/>
    </location>
</feature>
<evidence type="ECO:0000256" key="2">
    <source>
        <dbReference type="ARBA" id="ARBA00022448"/>
    </source>
</evidence>
<organism evidence="7 8">
    <name type="scientific">Frankia umida</name>
    <dbReference type="NCBI Taxonomy" id="573489"/>
    <lineage>
        <taxon>Bacteria</taxon>
        <taxon>Bacillati</taxon>
        <taxon>Actinomycetota</taxon>
        <taxon>Actinomycetes</taxon>
        <taxon>Frankiales</taxon>
        <taxon>Frankiaceae</taxon>
        <taxon>Frankia</taxon>
    </lineage>
</organism>
<evidence type="ECO:0000259" key="6">
    <source>
        <dbReference type="PROSITE" id="PS50893"/>
    </source>
</evidence>
<dbReference type="CDD" id="cd03268">
    <property type="entry name" value="ABC_BcrA_bacitracin_resist"/>
    <property type="match status" value="1"/>
</dbReference>
<reference evidence="7 8" key="1">
    <citation type="submission" date="2022-04" db="EMBL/GenBank/DDBJ databases">
        <title>Genome diversity in the genus Frankia.</title>
        <authorList>
            <person name="Carlos-Shanley C."/>
            <person name="Hahn D."/>
        </authorList>
    </citation>
    <scope>NUCLEOTIDE SEQUENCE [LARGE SCALE GENOMIC DNA]</scope>
    <source>
        <strain evidence="7 8">Ag45/Mut15</strain>
    </source>
</reference>
<keyword evidence="3" id="KW-0547">Nucleotide-binding</keyword>
<dbReference type="InterPro" id="IPR017871">
    <property type="entry name" value="ABC_transporter-like_CS"/>
</dbReference>
<keyword evidence="8" id="KW-1185">Reference proteome</keyword>
<gene>
    <name evidence="7" type="ORF">MXD59_07380</name>
</gene>
<dbReference type="EMBL" id="JALKFT010000005">
    <property type="protein sequence ID" value="MCK9875592.1"/>
    <property type="molecule type" value="Genomic_DNA"/>
</dbReference>
<comment type="similarity">
    <text evidence="1">Belongs to the ABC transporter superfamily.</text>
</comment>
<dbReference type="PANTHER" id="PTHR43335">
    <property type="entry name" value="ABC TRANSPORTER, ATP-BINDING PROTEIN"/>
    <property type="match status" value="1"/>
</dbReference>
<keyword evidence="2" id="KW-0813">Transport</keyword>
<comment type="caution">
    <text evidence="7">The sequence shown here is derived from an EMBL/GenBank/DDBJ whole genome shotgun (WGS) entry which is preliminary data.</text>
</comment>
<evidence type="ECO:0000313" key="8">
    <source>
        <dbReference type="Proteomes" id="UP001201873"/>
    </source>
</evidence>
<feature type="compositionally biased region" description="Low complexity" evidence="5">
    <location>
        <begin position="36"/>
        <end position="50"/>
    </location>
</feature>
<dbReference type="GO" id="GO:0005524">
    <property type="term" value="F:ATP binding"/>
    <property type="evidence" value="ECO:0007669"/>
    <property type="project" value="UniProtKB-KW"/>
</dbReference>
<dbReference type="InterPro" id="IPR027417">
    <property type="entry name" value="P-loop_NTPase"/>
</dbReference>
<evidence type="ECO:0000256" key="5">
    <source>
        <dbReference type="SAM" id="MobiDB-lite"/>
    </source>
</evidence>
<proteinExistence type="inferred from homology"/>
<dbReference type="SMART" id="SM00382">
    <property type="entry name" value="AAA"/>
    <property type="match status" value="1"/>
</dbReference>
<dbReference type="SUPFAM" id="SSF52540">
    <property type="entry name" value="P-loop containing nucleoside triphosphate hydrolases"/>
    <property type="match status" value="1"/>
</dbReference>
<dbReference type="Pfam" id="PF00005">
    <property type="entry name" value="ABC_tran"/>
    <property type="match status" value="1"/>
</dbReference>
<evidence type="ECO:0000256" key="1">
    <source>
        <dbReference type="ARBA" id="ARBA00005417"/>
    </source>
</evidence>
<accession>A0ABT0JWL7</accession>
<dbReference type="Proteomes" id="UP001201873">
    <property type="component" value="Unassembled WGS sequence"/>
</dbReference>
<dbReference type="PROSITE" id="PS50893">
    <property type="entry name" value="ABC_TRANSPORTER_2"/>
    <property type="match status" value="1"/>
</dbReference>
<keyword evidence="4 7" id="KW-0067">ATP-binding</keyword>
<sequence>MHVAVRRTTHATRTGTLLDMTTAIGRPPGATPTPPGSARSAPGPAAGSPTWPSTDVPSATGLPSAIDVRGLTKRYGRRTAVDGLDITIPTGVVAGFVGPNGAGKTTTLRMLLGLVRPSGGDGTVLGQPLRAPASYLPRVGALIESPALYPALSGRRNLTALAVLAGIPRAQVDARVETILDQVGLAGRGGDRFRSYSLGMKQRLAIGAALLTDPDLLVLDEPTNGLDPIGIREMRTLIRSLTGRPTQPPETDADAGSARPRGRTVLVSSHLLAEVEQICDWLIVVEGGRLAYQGPTDRLMASHTVDVVLRPEHDHDLAPLTDLLAGLGLPATRGERDVVVTVDAGDRESREYVRALAEVNRAAASRGITLIEMSPRRDSLEDRYQGLVTAARAGGATHPPTTHTSTAHTSTAQEARR</sequence>
<dbReference type="InterPro" id="IPR003593">
    <property type="entry name" value="AAA+_ATPase"/>
</dbReference>
<dbReference type="PANTHER" id="PTHR43335:SF4">
    <property type="entry name" value="ABC TRANSPORTER, ATP-BINDING PROTEIN"/>
    <property type="match status" value="1"/>
</dbReference>
<evidence type="ECO:0000256" key="3">
    <source>
        <dbReference type="ARBA" id="ARBA00022741"/>
    </source>
</evidence>
<feature type="compositionally biased region" description="Basic residues" evidence="5">
    <location>
        <begin position="1"/>
        <end position="10"/>
    </location>
</feature>
<evidence type="ECO:0000256" key="4">
    <source>
        <dbReference type="ARBA" id="ARBA00022840"/>
    </source>
</evidence>
<dbReference type="Gene3D" id="3.40.50.300">
    <property type="entry name" value="P-loop containing nucleotide triphosphate hydrolases"/>
    <property type="match status" value="1"/>
</dbReference>
<feature type="region of interest" description="Disordered" evidence="5">
    <location>
        <begin position="392"/>
        <end position="417"/>
    </location>
</feature>
<feature type="region of interest" description="Disordered" evidence="5">
    <location>
        <begin position="1"/>
        <end position="62"/>
    </location>
</feature>
<dbReference type="RefSeq" id="WP_248824017.1">
    <property type="nucleotide sequence ID" value="NZ_JALKFT010000005.1"/>
</dbReference>
<feature type="domain" description="ABC transporter" evidence="6">
    <location>
        <begin position="66"/>
        <end position="312"/>
    </location>
</feature>
<dbReference type="InterPro" id="IPR003439">
    <property type="entry name" value="ABC_transporter-like_ATP-bd"/>
</dbReference>
<evidence type="ECO:0000313" key="7">
    <source>
        <dbReference type="EMBL" id="MCK9875592.1"/>
    </source>
</evidence>
<protein>
    <submittedName>
        <fullName evidence="7">ABC transporter ATP-binding protein</fullName>
    </submittedName>
</protein>
<dbReference type="PROSITE" id="PS00211">
    <property type="entry name" value="ABC_TRANSPORTER_1"/>
    <property type="match status" value="1"/>
</dbReference>
<name>A0ABT0JWL7_9ACTN</name>